<dbReference type="Pfam" id="PF07727">
    <property type="entry name" value="RVT_2"/>
    <property type="match status" value="1"/>
</dbReference>
<dbReference type="EMBL" id="LBMM01008190">
    <property type="protein sequence ID" value="KMQ89070.1"/>
    <property type="molecule type" value="Genomic_DNA"/>
</dbReference>
<proteinExistence type="predicted"/>
<dbReference type="OrthoDB" id="6780107at2759"/>
<dbReference type="AlphaFoldDB" id="A0A0J7N8W3"/>
<dbReference type="STRING" id="67767.A0A0J7N8W3"/>
<reference evidence="2 3" key="1">
    <citation type="submission" date="2015-04" db="EMBL/GenBank/DDBJ databases">
        <title>Lasius niger genome sequencing.</title>
        <authorList>
            <person name="Konorov E.A."/>
            <person name="Nikitin M.A."/>
            <person name="Kirill M.V."/>
            <person name="Chang P."/>
        </authorList>
    </citation>
    <scope>NUCLEOTIDE SEQUENCE [LARGE SCALE GENOMIC DNA]</scope>
    <source>
        <tissue evidence="2">Whole</tissue>
    </source>
</reference>
<comment type="caution">
    <text evidence="2">The sequence shown here is derived from an EMBL/GenBank/DDBJ whole genome shotgun (WGS) entry which is preliminary data.</text>
</comment>
<dbReference type="Proteomes" id="UP000036403">
    <property type="component" value="Unassembled WGS sequence"/>
</dbReference>
<keyword evidence="3" id="KW-1185">Reference proteome</keyword>
<sequence>MPARYEIDIAEYNPHIVSGSYEQPPRPRNGLKLSKTNSTLIQSTKLGRLYLGKTIGNLSIRSLDYTETFSPVVRYDTLRTLLAVMTEKDLELVQFGVRTAFLYGELREEIYMEVPEGLVVKNKEKQDVVCKLNRSLYD</sequence>
<name>A0A0J7N8W3_LASNI</name>
<evidence type="ECO:0000313" key="3">
    <source>
        <dbReference type="Proteomes" id="UP000036403"/>
    </source>
</evidence>
<protein>
    <submittedName>
        <fullName evidence="2">Retrotransposon ty1-copia subclass</fullName>
    </submittedName>
</protein>
<organism evidence="2 3">
    <name type="scientific">Lasius niger</name>
    <name type="common">Black garden ant</name>
    <dbReference type="NCBI Taxonomy" id="67767"/>
    <lineage>
        <taxon>Eukaryota</taxon>
        <taxon>Metazoa</taxon>
        <taxon>Ecdysozoa</taxon>
        <taxon>Arthropoda</taxon>
        <taxon>Hexapoda</taxon>
        <taxon>Insecta</taxon>
        <taxon>Pterygota</taxon>
        <taxon>Neoptera</taxon>
        <taxon>Endopterygota</taxon>
        <taxon>Hymenoptera</taxon>
        <taxon>Apocrita</taxon>
        <taxon>Aculeata</taxon>
        <taxon>Formicoidea</taxon>
        <taxon>Formicidae</taxon>
        <taxon>Formicinae</taxon>
        <taxon>Lasius</taxon>
        <taxon>Lasius</taxon>
    </lineage>
</organism>
<feature type="domain" description="Reverse transcriptase Ty1/copia-type" evidence="1">
    <location>
        <begin position="59"/>
        <end position="137"/>
    </location>
</feature>
<evidence type="ECO:0000313" key="2">
    <source>
        <dbReference type="EMBL" id="KMQ89070.1"/>
    </source>
</evidence>
<accession>A0A0J7N8W3</accession>
<gene>
    <name evidence="2" type="ORF">RF55_11338</name>
</gene>
<dbReference type="InterPro" id="IPR013103">
    <property type="entry name" value="RVT_2"/>
</dbReference>
<dbReference type="PaxDb" id="67767-A0A0J7N8W3"/>
<evidence type="ECO:0000259" key="1">
    <source>
        <dbReference type="Pfam" id="PF07727"/>
    </source>
</evidence>